<keyword evidence="3" id="KW-1185">Reference proteome</keyword>
<keyword evidence="1" id="KW-0472">Membrane</keyword>
<keyword evidence="1" id="KW-1133">Transmembrane helix</keyword>
<name>A0A402B421_9CHLR</name>
<dbReference type="PANTHER" id="PTHR37305">
    <property type="entry name" value="INTEGRAL MEMBRANE PROTEIN-RELATED"/>
    <property type="match status" value="1"/>
</dbReference>
<evidence type="ECO:0000313" key="2">
    <source>
        <dbReference type="EMBL" id="GCE26091.1"/>
    </source>
</evidence>
<feature type="transmembrane region" description="Helical" evidence="1">
    <location>
        <begin position="126"/>
        <end position="158"/>
    </location>
</feature>
<gene>
    <name evidence="2" type="ORF">KDA_15750</name>
</gene>
<dbReference type="AlphaFoldDB" id="A0A402B421"/>
<protein>
    <submittedName>
        <fullName evidence="2">Uncharacterized protein</fullName>
    </submittedName>
</protein>
<dbReference type="Proteomes" id="UP000287171">
    <property type="component" value="Unassembled WGS sequence"/>
</dbReference>
<feature type="transmembrane region" description="Helical" evidence="1">
    <location>
        <begin position="178"/>
        <end position="201"/>
    </location>
</feature>
<feature type="transmembrane region" description="Helical" evidence="1">
    <location>
        <begin position="37"/>
        <end position="56"/>
    </location>
</feature>
<sequence>MSTAIVTSEAERAQLRASTQSFFGIVRGELLKMSRRWSTWIPLVLVLLFISAGMLIRLLTNGNFNETIAQHPLDIMYSEMNNGLALIRIFTGLYFLVLVAYVIGLEYQMGTIRILVARGVGKLTLLAAKVTSVAIAALLVMLLSAVVVVICICILLLAKAGNLDAFKALTGQFWADTGTYTLTVLVSAAVTILLGTAFSMLGRSLTIGLSAGLAWFPVDNIGAQFLQLAYLITKNDFWKNVTAYFLGPNLNTMAAQVLPAKLGFNSAGIAPLVKVDGAHTLWVALVYAAFFLVVSVVLTWRRDIKE</sequence>
<evidence type="ECO:0000313" key="3">
    <source>
        <dbReference type="Proteomes" id="UP000287171"/>
    </source>
</evidence>
<reference evidence="3" key="1">
    <citation type="submission" date="2018-12" db="EMBL/GenBank/DDBJ databases">
        <title>Tengunoibacter tsumagoiensis gen. nov., sp. nov., Dictyobacter kobayashii sp. nov., D. alpinus sp. nov., and D. joshuensis sp. nov. and description of Dictyobacteraceae fam. nov. within the order Ktedonobacterales isolated from Tengu-no-mugimeshi.</title>
        <authorList>
            <person name="Wang C.M."/>
            <person name="Zheng Y."/>
            <person name="Sakai Y."/>
            <person name="Toyoda A."/>
            <person name="Minakuchi Y."/>
            <person name="Abe K."/>
            <person name="Yokota A."/>
            <person name="Yabe S."/>
        </authorList>
    </citation>
    <scope>NUCLEOTIDE SEQUENCE [LARGE SCALE GENOMIC DNA]</scope>
    <source>
        <strain evidence="3">Uno16</strain>
    </source>
</reference>
<dbReference type="RefSeq" id="WP_126626596.1">
    <property type="nucleotide sequence ID" value="NZ_BIFT01000001.1"/>
</dbReference>
<dbReference type="EMBL" id="BIFT01000001">
    <property type="protein sequence ID" value="GCE26091.1"/>
    <property type="molecule type" value="Genomic_DNA"/>
</dbReference>
<dbReference type="OrthoDB" id="153365at2"/>
<accession>A0A402B421</accession>
<organism evidence="2 3">
    <name type="scientific">Dictyobacter alpinus</name>
    <dbReference type="NCBI Taxonomy" id="2014873"/>
    <lineage>
        <taxon>Bacteria</taxon>
        <taxon>Bacillati</taxon>
        <taxon>Chloroflexota</taxon>
        <taxon>Ktedonobacteria</taxon>
        <taxon>Ktedonobacterales</taxon>
        <taxon>Dictyobacteraceae</taxon>
        <taxon>Dictyobacter</taxon>
    </lineage>
</organism>
<dbReference type="PANTHER" id="PTHR37305:SF1">
    <property type="entry name" value="MEMBRANE PROTEIN"/>
    <property type="match status" value="1"/>
</dbReference>
<feature type="transmembrane region" description="Helical" evidence="1">
    <location>
        <begin position="213"/>
        <end position="232"/>
    </location>
</feature>
<evidence type="ECO:0000256" key="1">
    <source>
        <dbReference type="SAM" id="Phobius"/>
    </source>
</evidence>
<comment type="caution">
    <text evidence="2">The sequence shown here is derived from an EMBL/GenBank/DDBJ whole genome shotgun (WGS) entry which is preliminary data.</text>
</comment>
<feature type="transmembrane region" description="Helical" evidence="1">
    <location>
        <begin position="281"/>
        <end position="300"/>
    </location>
</feature>
<feature type="transmembrane region" description="Helical" evidence="1">
    <location>
        <begin position="85"/>
        <end position="105"/>
    </location>
</feature>
<dbReference type="Pfam" id="PF12730">
    <property type="entry name" value="ABC2_membrane_4"/>
    <property type="match status" value="1"/>
</dbReference>
<proteinExistence type="predicted"/>
<keyword evidence="1" id="KW-0812">Transmembrane</keyword>